<dbReference type="PROSITE" id="PS00131">
    <property type="entry name" value="CARBOXYPEPT_SER_SER"/>
    <property type="match status" value="1"/>
</dbReference>
<dbReference type="InterPro" id="IPR033124">
    <property type="entry name" value="Ser_caboxypep_his_AS"/>
</dbReference>
<keyword evidence="4" id="KW-0732">Signal</keyword>
<comment type="similarity">
    <text evidence="1 7">Belongs to the peptidase S10 family.</text>
</comment>
<dbReference type="GO" id="GO:0006508">
    <property type="term" value="P:proteolysis"/>
    <property type="evidence" value="ECO:0007669"/>
    <property type="project" value="UniProtKB-KW"/>
</dbReference>
<keyword evidence="2 7" id="KW-0121">Carboxypeptidase</keyword>
<dbReference type="PROSITE" id="PS00560">
    <property type="entry name" value="CARBOXYPEPT_SER_HIS"/>
    <property type="match status" value="2"/>
</dbReference>
<sequence length="890" mass="101076">MALLSRVGPIYVDDVLLWSAHTTILASWDGVRSQPDGPLIFTPFIENGEVEKAREQSEVDPSLFAGVKSYAGYFNVNKRAQWNLYSWFFPAPDRDLSSTPLIIWLQGGPGYSSLHSLFEEIGPIEYLYYNETVVKRNITWGSDYSLLFIDNPVGVGFSYSESGEYATNIDEVGECLLNLLLQFQEVFPEMKTAPLFIAGQSYGGKYVTSFGRYIHRNNMDPTKKKINLKGLAIGDGWIDPPTLQHRSELGLQLGLLDKTQADMIHYMEKLARYYWANDKFELYEKAAQAGLDMLHIFAPTNLKHILSDIIVDVLTYYEEFLNRPDVQRAIHVKTMQYSYFNPVVERELKKETYHTSKLWLEVLLEHYGVLCYNGQLDVVVGYAPSKNTYRSLNWTGAQAYRDAERVPLLDPDTGAIHSFMKLGGNFMDVLVRGAGHMVPKDKPRAAKQIIDIFINNATVLCGIVPPIQNGQPLILTPFIKNGEVEKAREQSEVDPSLFADVKSYAGYFTVNETAKWHLFSWYFPNPDGFPLDQTPLIIWLQGGPGGSSLFGLFEEIGPIQYVNNKIETRPYGSWGNDYSLLFIDNPVGTGFSFTETEEYATNEDQVGQCLLNHLQQFLEVFPELKTAPLFIAGESYAGKYIPAFGHYIHKYNADADNKINLKGLLIGDGWTDPPTLLHYSALGEQLGLLEKEQAEEVNSLEEQARKYWAEGNFDLYVKYAREGNGKFMEHAPVNVYNFLLEETDGIPAHYAEFLNREDVQSALHVKKMKFEPINNIVNEKLMEDRYRTVKPWLEELLEHYGVMCYSGQLDVIVAYALSMNTYRSLEWSGAEEYRNAVRLPYYDYAGYLIGFVKESGNFVDVLVTGAGHMVPADKPGSASLFLRMFINKFQ</sequence>
<evidence type="ECO:0000256" key="2">
    <source>
        <dbReference type="ARBA" id="ARBA00022645"/>
    </source>
</evidence>
<dbReference type="SUPFAM" id="SSF53474">
    <property type="entry name" value="alpha/beta-Hydrolases"/>
    <property type="match status" value="2"/>
</dbReference>
<dbReference type="PANTHER" id="PTHR11802">
    <property type="entry name" value="SERINE PROTEASE FAMILY S10 SERINE CARBOXYPEPTIDASE"/>
    <property type="match status" value="1"/>
</dbReference>
<keyword evidence="5 7" id="KW-0378">Hydrolase</keyword>
<evidence type="ECO:0000256" key="6">
    <source>
        <dbReference type="ARBA" id="ARBA00023180"/>
    </source>
</evidence>
<dbReference type="InterPro" id="IPR018202">
    <property type="entry name" value="Ser_caboxypep_ser_AS"/>
</dbReference>
<dbReference type="EMBL" id="ODYU01010255">
    <property type="protein sequence ID" value="SOQ55239.1"/>
    <property type="molecule type" value="Genomic_DNA"/>
</dbReference>
<dbReference type="EC" id="3.4.16.-" evidence="7"/>
<dbReference type="GO" id="GO:0004185">
    <property type="term" value="F:serine-type carboxypeptidase activity"/>
    <property type="evidence" value="ECO:0007669"/>
    <property type="project" value="UniProtKB-UniRule"/>
</dbReference>
<evidence type="ECO:0000256" key="5">
    <source>
        <dbReference type="ARBA" id="ARBA00022801"/>
    </source>
</evidence>
<organism evidence="8">
    <name type="scientific">Spodoptera frugiperda</name>
    <name type="common">Fall armyworm</name>
    <dbReference type="NCBI Taxonomy" id="7108"/>
    <lineage>
        <taxon>Eukaryota</taxon>
        <taxon>Metazoa</taxon>
        <taxon>Ecdysozoa</taxon>
        <taxon>Arthropoda</taxon>
        <taxon>Hexapoda</taxon>
        <taxon>Insecta</taxon>
        <taxon>Pterygota</taxon>
        <taxon>Neoptera</taxon>
        <taxon>Endopterygota</taxon>
        <taxon>Lepidoptera</taxon>
        <taxon>Glossata</taxon>
        <taxon>Ditrysia</taxon>
        <taxon>Noctuoidea</taxon>
        <taxon>Noctuidae</taxon>
        <taxon>Amphipyrinae</taxon>
        <taxon>Spodoptera</taxon>
    </lineage>
</organism>
<dbReference type="Pfam" id="PF00450">
    <property type="entry name" value="Peptidase_S10"/>
    <property type="match status" value="2"/>
</dbReference>
<dbReference type="AlphaFoldDB" id="A0A2H1WQ98"/>
<gene>
    <name evidence="8" type="ORF">SFRICE_021588</name>
</gene>
<evidence type="ECO:0000256" key="3">
    <source>
        <dbReference type="ARBA" id="ARBA00022670"/>
    </source>
</evidence>
<dbReference type="PANTHER" id="PTHR11802:SF472">
    <property type="entry name" value="SERINE CARBOXYPEPTIDASE CPVL-RELATED"/>
    <property type="match status" value="1"/>
</dbReference>
<dbReference type="Gene3D" id="3.40.50.1820">
    <property type="entry name" value="alpha/beta hydrolase"/>
    <property type="match status" value="2"/>
</dbReference>
<evidence type="ECO:0000256" key="4">
    <source>
        <dbReference type="ARBA" id="ARBA00022729"/>
    </source>
</evidence>
<evidence type="ECO:0000313" key="8">
    <source>
        <dbReference type="EMBL" id="SOQ55239.1"/>
    </source>
</evidence>
<name>A0A2H1WQ98_SPOFR</name>
<keyword evidence="6" id="KW-0325">Glycoprotein</keyword>
<proteinExistence type="inferred from homology"/>
<dbReference type="PRINTS" id="PR00724">
    <property type="entry name" value="CRBOXYPTASEC"/>
</dbReference>
<dbReference type="InterPro" id="IPR001563">
    <property type="entry name" value="Peptidase_S10"/>
</dbReference>
<evidence type="ECO:0000256" key="1">
    <source>
        <dbReference type="ARBA" id="ARBA00009431"/>
    </source>
</evidence>
<keyword evidence="3 7" id="KW-0645">Protease</keyword>
<dbReference type="InterPro" id="IPR029058">
    <property type="entry name" value="AB_hydrolase_fold"/>
</dbReference>
<reference evidence="8" key="1">
    <citation type="submission" date="2016-07" db="EMBL/GenBank/DDBJ databases">
        <authorList>
            <person name="Bretaudeau A."/>
        </authorList>
    </citation>
    <scope>NUCLEOTIDE SEQUENCE</scope>
    <source>
        <strain evidence="8">Rice</strain>
        <tissue evidence="8">Whole body</tissue>
    </source>
</reference>
<protein>
    <recommendedName>
        <fullName evidence="7">Carboxypeptidase</fullName>
        <ecNumber evidence="7">3.4.16.-</ecNumber>
    </recommendedName>
</protein>
<evidence type="ECO:0000256" key="7">
    <source>
        <dbReference type="RuleBase" id="RU361156"/>
    </source>
</evidence>
<accession>A0A2H1WQ98</accession>